<reference evidence="1" key="2">
    <citation type="submission" date="2010-07" db="EMBL/GenBank/DDBJ databases">
        <authorList>
            <consortium name="The Broad Institute Genome Sequencing Platform"/>
            <consortium name="Broad Institute Genome Sequencing Center for Infectious Disease"/>
            <person name="Ma L.-J."/>
            <person name="Dead R."/>
            <person name="Young S."/>
            <person name="Zeng Q."/>
            <person name="Koehrsen M."/>
            <person name="Alvarado L."/>
            <person name="Berlin A."/>
            <person name="Chapman S.B."/>
            <person name="Chen Z."/>
            <person name="Freedman E."/>
            <person name="Gellesch M."/>
            <person name="Goldberg J."/>
            <person name="Griggs A."/>
            <person name="Gujja S."/>
            <person name="Heilman E.R."/>
            <person name="Heiman D."/>
            <person name="Hepburn T."/>
            <person name="Howarth C."/>
            <person name="Jen D."/>
            <person name="Larson L."/>
            <person name="Mehta T."/>
            <person name="Neiman D."/>
            <person name="Pearson M."/>
            <person name="Roberts A."/>
            <person name="Saif S."/>
            <person name="Shea T."/>
            <person name="Shenoy N."/>
            <person name="Sisk P."/>
            <person name="Stolte C."/>
            <person name="Sykes S."/>
            <person name="Walk T."/>
            <person name="White J."/>
            <person name="Yandava C."/>
            <person name="Haas B."/>
            <person name="Nusbaum C."/>
            <person name="Birren B."/>
        </authorList>
    </citation>
    <scope>NUCLEOTIDE SEQUENCE</scope>
    <source>
        <strain evidence="1">R3-111a-1</strain>
    </source>
</reference>
<dbReference type="AlphaFoldDB" id="J3NZ59"/>
<name>J3NZ59_GAET3</name>
<sequence length="54" mass="6130">MWRFQNRIPHSIATAEICLENPALDLKRFPPPRLPLADSPYPMNVDVSVERGLG</sequence>
<dbReference type="Proteomes" id="UP000006039">
    <property type="component" value="Unassembled WGS sequence"/>
</dbReference>
<dbReference type="VEuPathDB" id="FungiDB:GGTG_06559"/>
<organism evidence="1">
    <name type="scientific">Gaeumannomyces tritici (strain R3-111a-1)</name>
    <name type="common">Wheat and barley take-all root rot fungus</name>
    <name type="synonym">Gaeumannomyces graminis var. tritici</name>
    <dbReference type="NCBI Taxonomy" id="644352"/>
    <lineage>
        <taxon>Eukaryota</taxon>
        <taxon>Fungi</taxon>
        <taxon>Dikarya</taxon>
        <taxon>Ascomycota</taxon>
        <taxon>Pezizomycotina</taxon>
        <taxon>Sordariomycetes</taxon>
        <taxon>Sordariomycetidae</taxon>
        <taxon>Magnaporthales</taxon>
        <taxon>Magnaporthaceae</taxon>
        <taxon>Gaeumannomyces</taxon>
    </lineage>
</organism>
<reference evidence="2" key="5">
    <citation type="submission" date="2018-04" db="UniProtKB">
        <authorList>
            <consortium name="EnsemblFungi"/>
        </authorList>
    </citation>
    <scope>IDENTIFICATION</scope>
    <source>
        <strain evidence="2">R3-111a-1</strain>
    </source>
</reference>
<evidence type="ECO:0000313" key="3">
    <source>
        <dbReference type="Proteomes" id="UP000006039"/>
    </source>
</evidence>
<dbReference type="EnsemblFungi" id="EJT76642">
    <property type="protein sequence ID" value="EJT76642"/>
    <property type="gene ID" value="GGTG_06559"/>
</dbReference>
<evidence type="ECO:0000313" key="2">
    <source>
        <dbReference type="EnsemblFungi" id="EJT76642"/>
    </source>
</evidence>
<keyword evidence="3" id="KW-1185">Reference proteome</keyword>
<protein>
    <submittedName>
        <fullName evidence="1 2">Uncharacterized protein</fullName>
    </submittedName>
</protein>
<dbReference type="RefSeq" id="XP_009222642.1">
    <property type="nucleotide sequence ID" value="XM_009224378.1"/>
</dbReference>
<dbReference type="EMBL" id="GL385397">
    <property type="protein sequence ID" value="EJT76642.1"/>
    <property type="molecule type" value="Genomic_DNA"/>
</dbReference>
<reference evidence="3" key="1">
    <citation type="submission" date="2010-07" db="EMBL/GenBank/DDBJ databases">
        <title>The genome sequence of Gaeumannomyces graminis var. tritici strain R3-111a-1.</title>
        <authorList>
            <consortium name="The Broad Institute Genome Sequencing Platform"/>
            <person name="Ma L.-J."/>
            <person name="Dead R."/>
            <person name="Young S."/>
            <person name="Zeng Q."/>
            <person name="Koehrsen M."/>
            <person name="Alvarado L."/>
            <person name="Berlin A."/>
            <person name="Chapman S.B."/>
            <person name="Chen Z."/>
            <person name="Freedman E."/>
            <person name="Gellesch M."/>
            <person name="Goldberg J."/>
            <person name="Griggs A."/>
            <person name="Gujja S."/>
            <person name="Heilman E.R."/>
            <person name="Heiman D."/>
            <person name="Hepburn T."/>
            <person name="Howarth C."/>
            <person name="Jen D."/>
            <person name="Larson L."/>
            <person name="Mehta T."/>
            <person name="Neiman D."/>
            <person name="Pearson M."/>
            <person name="Roberts A."/>
            <person name="Saif S."/>
            <person name="Shea T."/>
            <person name="Shenoy N."/>
            <person name="Sisk P."/>
            <person name="Stolte C."/>
            <person name="Sykes S."/>
            <person name="Walk T."/>
            <person name="White J."/>
            <person name="Yandava C."/>
            <person name="Haas B."/>
            <person name="Nusbaum C."/>
            <person name="Birren B."/>
        </authorList>
    </citation>
    <scope>NUCLEOTIDE SEQUENCE [LARGE SCALE GENOMIC DNA]</scope>
    <source>
        <strain evidence="3">R3-111a-1</strain>
    </source>
</reference>
<proteinExistence type="predicted"/>
<reference evidence="2" key="4">
    <citation type="journal article" date="2015" name="G3 (Bethesda)">
        <title>Genome sequences of three phytopathogenic species of the Magnaporthaceae family of fungi.</title>
        <authorList>
            <person name="Okagaki L.H."/>
            <person name="Nunes C.C."/>
            <person name="Sailsbery J."/>
            <person name="Clay B."/>
            <person name="Brown D."/>
            <person name="John T."/>
            <person name="Oh Y."/>
            <person name="Young N."/>
            <person name="Fitzgerald M."/>
            <person name="Haas B.J."/>
            <person name="Zeng Q."/>
            <person name="Young S."/>
            <person name="Adiconis X."/>
            <person name="Fan L."/>
            <person name="Levin J.Z."/>
            <person name="Mitchell T.K."/>
            <person name="Okubara P.A."/>
            <person name="Farman M.L."/>
            <person name="Kohn L.M."/>
            <person name="Birren B."/>
            <person name="Ma L.-J."/>
            <person name="Dean R.A."/>
        </authorList>
    </citation>
    <scope>NUCLEOTIDE SEQUENCE</scope>
    <source>
        <strain evidence="2">R3-111a-1</strain>
    </source>
</reference>
<dbReference type="GeneID" id="20347017"/>
<reference evidence="1" key="3">
    <citation type="submission" date="2010-09" db="EMBL/GenBank/DDBJ databases">
        <title>Annotation of Gaeumannomyces graminis var. tritici R3-111a-1.</title>
        <authorList>
            <consortium name="The Broad Institute Genome Sequencing Platform"/>
            <person name="Ma L.-J."/>
            <person name="Dead R."/>
            <person name="Young S.K."/>
            <person name="Zeng Q."/>
            <person name="Gargeya S."/>
            <person name="Fitzgerald M."/>
            <person name="Haas B."/>
            <person name="Abouelleil A."/>
            <person name="Alvarado L."/>
            <person name="Arachchi H.M."/>
            <person name="Berlin A."/>
            <person name="Brown A."/>
            <person name="Chapman S.B."/>
            <person name="Chen Z."/>
            <person name="Dunbar C."/>
            <person name="Freedman E."/>
            <person name="Gearin G."/>
            <person name="Gellesch M."/>
            <person name="Goldberg J."/>
            <person name="Griggs A."/>
            <person name="Gujja S."/>
            <person name="Heiman D."/>
            <person name="Howarth C."/>
            <person name="Larson L."/>
            <person name="Lui A."/>
            <person name="MacDonald P.J.P."/>
            <person name="Mehta T."/>
            <person name="Montmayeur A."/>
            <person name="Murphy C."/>
            <person name="Neiman D."/>
            <person name="Pearson M."/>
            <person name="Priest M."/>
            <person name="Roberts A."/>
            <person name="Saif S."/>
            <person name="Shea T."/>
            <person name="Shenoy N."/>
            <person name="Sisk P."/>
            <person name="Stolte C."/>
            <person name="Sykes S."/>
            <person name="Yandava C."/>
            <person name="Wortman J."/>
            <person name="Nusbaum C."/>
            <person name="Birren B."/>
        </authorList>
    </citation>
    <scope>NUCLEOTIDE SEQUENCE</scope>
    <source>
        <strain evidence="1">R3-111a-1</strain>
    </source>
</reference>
<accession>J3NZ59</accession>
<gene>
    <name evidence="2" type="primary">20347017</name>
    <name evidence="1" type="ORF">GGTG_06559</name>
</gene>
<dbReference type="HOGENOM" id="CLU_3050435_0_0_1"/>
<evidence type="ECO:0000313" key="1">
    <source>
        <dbReference type="EMBL" id="EJT76642.1"/>
    </source>
</evidence>